<organism evidence="1 2">
    <name type="scientific">Stylosanthes scabra</name>
    <dbReference type="NCBI Taxonomy" id="79078"/>
    <lineage>
        <taxon>Eukaryota</taxon>
        <taxon>Viridiplantae</taxon>
        <taxon>Streptophyta</taxon>
        <taxon>Embryophyta</taxon>
        <taxon>Tracheophyta</taxon>
        <taxon>Spermatophyta</taxon>
        <taxon>Magnoliopsida</taxon>
        <taxon>eudicotyledons</taxon>
        <taxon>Gunneridae</taxon>
        <taxon>Pentapetalae</taxon>
        <taxon>rosids</taxon>
        <taxon>fabids</taxon>
        <taxon>Fabales</taxon>
        <taxon>Fabaceae</taxon>
        <taxon>Papilionoideae</taxon>
        <taxon>50 kb inversion clade</taxon>
        <taxon>dalbergioids sensu lato</taxon>
        <taxon>Dalbergieae</taxon>
        <taxon>Pterocarpus clade</taxon>
        <taxon>Stylosanthes</taxon>
    </lineage>
</organism>
<evidence type="ECO:0000313" key="1">
    <source>
        <dbReference type="EMBL" id="MED6168917.1"/>
    </source>
</evidence>
<dbReference type="Proteomes" id="UP001341840">
    <property type="component" value="Unassembled WGS sequence"/>
</dbReference>
<proteinExistence type="predicted"/>
<comment type="caution">
    <text evidence="1">The sequence shown here is derived from an EMBL/GenBank/DDBJ whole genome shotgun (WGS) entry which is preliminary data.</text>
</comment>
<reference evidence="1 2" key="1">
    <citation type="journal article" date="2023" name="Plants (Basel)">
        <title>Bridging the Gap: Combining Genomics and Transcriptomics Approaches to Understand Stylosanthes scabra, an Orphan Legume from the Brazilian Caatinga.</title>
        <authorList>
            <person name="Ferreira-Neto J.R.C."/>
            <person name="da Silva M.D."/>
            <person name="Binneck E."/>
            <person name="de Melo N.F."/>
            <person name="da Silva R.H."/>
            <person name="de Melo A.L.T.M."/>
            <person name="Pandolfi V."/>
            <person name="Bustamante F.O."/>
            <person name="Brasileiro-Vidal A.C."/>
            <person name="Benko-Iseppon A.M."/>
        </authorList>
    </citation>
    <scope>NUCLEOTIDE SEQUENCE [LARGE SCALE GENOMIC DNA]</scope>
    <source>
        <tissue evidence="1">Leaves</tissue>
    </source>
</reference>
<gene>
    <name evidence="1" type="ORF">PIB30_016202</name>
</gene>
<evidence type="ECO:0000313" key="2">
    <source>
        <dbReference type="Proteomes" id="UP001341840"/>
    </source>
</evidence>
<dbReference type="EMBL" id="JASCZI010151080">
    <property type="protein sequence ID" value="MED6168917.1"/>
    <property type="molecule type" value="Genomic_DNA"/>
</dbReference>
<accession>A0ABU6V6A1</accession>
<keyword evidence="2" id="KW-1185">Reference proteome</keyword>
<protein>
    <submittedName>
        <fullName evidence="1">Uncharacterized protein</fullName>
    </submittedName>
</protein>
<sequence>MPNYLPKAQNTLKQRDSEEALLGHITSFIADSSRAPSCIHVAISVRSSVTHILHKTRRPTSSPFPFISLSESRSCCQRHAAAILRPKIYSQCNIYEARAKKKTYEFYTEKAAYKEEQRSGTIVSEGDMLLTETYYPTWTMESADHSLGEILQLCSGWQSIAKSKELVPN</sequence>
<name>A0ABU6V6A1_9FABA</name>